<dbReference type="InterPro" id="IPR011020">
    <property type="entry name" value="HTTM-like"/>
</dbReference>
<feature type="transmembrane region" description="Helical" evidence="5">
    <location>
        <begin position="219"/>
        <end position="241"/>
    </location>
</feature>
<dbReference type="EMBL" id="JBHUIM010000004">
    <property type="protein sequence ID" value="MFD2248527.1"/>
    <property type="molecule type" value="Genomic_DNA"/>
</dbReference>
<keyword evidence="2 5" id="KW-0812">Transmembrane</keyword>
<comment type="subcellular location">
    <subcellularLocation>
        <location evidence="1">Endomembrane system</location>
        <topology evidence="1">Multi-pass membrane protein</topology>
    </subcellularLocation>
</comment>
<proteinExistence type="predicted"/>
<keyword evidence="3 5" id="KW-1133">Transmembrane helix</keyword>
<dbReference type="RefSeq" id="WP_250432053.1">
    <property type="nucleotide sequence ID" value="NZ_JALPRR010000005.1"/>
</dbReference>
<protein>
    <submittedName>
        <fullName evidence="7">HTTM domain-containing protein</fullName>
    </submittedName>
</protein>
<feature type="domain" description="HTTM-like" evidence="6">
    <location>
        <begin position="11"/>
        <end position="286"/>
    </location>
</feature>
<comment type="caution">
    <text evidence="7">The sequence shown here is derived from an EMBL/GenBank/DDBJ whole genome shotgun (WGS) entry which is preliminary data.</text>
</comment>
<evidence type="ECO:0000313" key="7">
    <source>
        <dbReference type="EMBL" id="MFD2248527.1"/>
    </source>
</evidence>
<evidence type="ECO:0000259" key="6">
    <source>
        <dbReference type="SMART" id="SM00752"/>
    </source>
</evidence>
<dbReference type="PANTHER" id="PTHR39535:SF2">
    <property type="entry name" value="HTTM DOMAIN-CONTAINING PROTEIN"/>
    <property type="match status" value="1"/>
</dbReference>
<dbReference type="InterPro" id="IPR052964">
    <property type="entry name" value="Sporulation_signal_mat"/>
</dbReference>
<feature type="transmembrane region" description="Helical" evidence="5">
    <location>
        <begin position="117"/>
        <end position="139"/>
    </location>
</feature>
<evidence type="ECO:0000256" key="2">
    <source>
        <dbReference type="ARBA" id="ARBA00022692"/>
    </source>
</evidence>
<gene>
    <name evidence="7" type="ORF">ACFSKP_19830</name>
</gene>
<evidence type="ECO:0000256" key="1">
    <source>
        <dbReference type="ARBA" id="ARBA00004127"/>
    </source>
</evidence>
<feature type="transmembrane region" description="Helical" evidence="5">
    <location>
        <begin position="75"/>
        <end position="96"/>
    </location>
</feature>
<name>A0ABW5D3R5_9BACT</name>
<evidence type="ECO:0000313" key="8">
    <source>
        <dbReference type="Proteomes" id="UP001597374"/>
    </source>
</evidence>
<sequence length="504" mass="58575">MTKLEQYLRKVFTVDLRALAVMRIWVAGIVLTDLAIRATDMEAHYSNMGVLPLHVLHQYVWNPYYISFHTLSGLWQVQAVLFAIAGLFAVFLLIGYKTRTATIVTWLLLLSIQNRNTLISQGGDDLLRMLLFWAIFLPWGRFYSYDALKAPKEGLQDTSYFSTATVAYILQIFLVYFCTALLKHSPEWAVEGTAIYYALSLDQIVMPLGRLLYPYPELLQFLTLATFYTELLLPFLLLIPFYNSFFRLVVIGVLLLFHIGISLTLFVGLFYLINIASVAGLIPPKAMDWIEHRFLASFRRPYTGQFKQVFQRFRSPASFNVQFRLHQPIIPVSRRKYLREAFVTSILLYCIWWNFTGANFLVPAMPDNSRWVGHLLRVDQHWGMFAPVVFKDDGWYILEGQTADGLAIDLNQQGKAADYTKPASVVSLFKNDRWRKYSENYLFIHNSYMRPYYCNYLVRRWNEAHPQQPIRELQVVYMKEPSLPDYKLAVPTREVLCTCANLPD</sequence>
<organism evidence="7 8">
    <name type="scientific">Pontibacter ruber</name>
    <dbReference type="NCBI Taxonomy" id="1343895"/>
    <lineage>
        <taxon>Bacteria</taxon>
        <taxon>Pseudomonadati</taxon>
        <taxon>Bacteroidota</taxon>
        <taxon>Cytophagia</taxon>
        <taxon>Cytophagales</taxon>
        <taxon>Hymenobacteraceae</taxon>
        <taxon>Pontibacter</taxon>
    </lineage>
</organism>
<feature type="transmembrane region" description="Helical" evidence="5">
    <location>
        <begin position="248"/>
        <end position="273"/>
    </location>
</feature>
<dbReference type="Proteomes" id="UP001597374">
    <property type="component" value="Unassembled WGS sequence"/>
</dbReference>
<keyword evidence="4 5" id="KW-0472">Membrane</keyword>
<feature type="transmembrane region" description="Helical" evidence="5">
    <location>
        <begin position="159"/>
        <end position="182"/>
    </location>
</feature>
<feature type="transmembrane region" description="Helical" evidence="5">
    <location>
        <begin position="20"/>
        <end position="38"/>
    </location>
</feature>
<evidence type="ECO:0000256" key="3">
    <source>
        <dbReference type="ARBA" id="ARBA00022989"/>
    </source>
</evidence>
<keyword evidence="8" id="KW-1185">Reference proteome</keyword>
<dbReference type="PANTHER" id="PTHR39535">
    <property type="entry name" value="SPORULATION-DELAYING PROTEIN SDPB"/>
    <property type="match status" value="1"/>
</dbReference>
<evidence type="ECO:0000256" key="5">
    <source>
        <dbReference type="SAM" id="Phobius"/>
    </source>
</evidence>
<feature type="transmembrane region" description="Helical" evidence="5">
    <location>
        <begin position="194"/>
        <end position="213"/>
    </location>
</feature>
<dbReference type="SMART" id="SM00752">
    <property type="entry name" value="HTTM"/>
    <property type="match status" value="1"/>
</dbReference>
<evidence type="ECO:0000256" key="4">
    <source>
        <dbReference type="ARBA" id="ARBA00023136"/>
    </source>
</evidence>
<reference evidence="8" key="1">
    <citation type="journal article" date="2019" name="Int. J. Syst. Evol. Microbiol.">
        <title>The Global Catalogue of Microorganisms (GCM) 10K type strain sequencing project: providing services to taxonomists for standard genome sequencing and annotation.</title>
        <authorList>
            <consortium name="The Broad Institute Genomics Platform"/>
            <consortium name="The Broad Institute Genome Sequencing Center for Infectious Disease"/>
            <person name="Wu L."/>
            <person name="Ma J."/>
        </authorList>
    </citation>
    <scope>NUCLEOTIDE SEQUENCE [LARGE SCALE GENOMIC DNA]</scope>
    <source>
        <strain evidence="8">CGMCC 4.1782</strain>
    </source>
</reference>
<accession>A0ABW5D3R5</accession>